<dbReference type="Proteomes" id="UP000027982">
    <property type="component" value="Chromosome"/>
</dbReference>
<evidence type="ECO:0000313" key="2">
    <source>
        <dbReference type="EMBL" id="AIE84847.1"/>
    </source>
</evidence>
<evidence type="ECO:0000256" key="1">
    <source>
        <dbReference type="SAM" id="SignalP"/>
    </source>
</evidence>
<dbReference type="EMBL" id="CP007139">
    <property type="protein sequence ID" value="AIE84847.1"/>
    <property type="molecule type" value="Genomic_DNA"/>
</dbReference>
<organism evidence="2 3">
    <name type="scientific">Fimbriimonas ginsengisoli Gsoil 348</name>
    <dbReference type="NCBI Taxonomy" id="661478"/>
    <lineage>
        <taxon>Bacteria</taxon>
        <taxon>Bacillati</taxon>
        <taxon>Armatimonadota</taxon>
        <taxon>Fimbriimonadia</taxon>
        <taxon>Fimbriimonadales</taxon>
        <taxon>Fimbriimonadaceae</taxon>
        <taxon>Fimbriimonas</taxon>
    </lineage>
</organism>
<sequence>MIDAALFLLSATAAGPAGAQIGGLHKTSPFRLSHPTRLELDKARLQQLMPKGVFEARVPYFYDKSWTRTLDMSWHQPARVEVRFRPNAVFAAAHWELSIGLPQSVSTVPTAIPQRLVATGPISPAGVADGTLLDLSAWVPSAPDPTTRTNASLGQLSVGGHPSHHFNVATNGIHNIIKVGSPHLVFTQLVGKSVALQSIYQTGQVQYSLRVVGTDAKGKPVSASEPVQILYGEYDPPKGVSEVGVAPAPDGKEFQATYGDGIQVAPGTAAIYARWSSKSVVATRAVCQISRVPFPADPKVWLDPKCNLKTFEVPLPPKGGKAKFTVPITSFAPGQVPENGLAYSMRVVPLLSDGSLAALPSNQVSVLVKKTGPIALKTPGDFHLQAPYMEFKTEVLSYTPKRDMSSDDNYRFVLCRMPPSSAARSYYAALAHTNDLQIGTKFYLPPPPSQDTTFWDALGSIFGDLFEYVSKFVNGVRMFTDLFEEMMSDVASALLPVTPDDVLAGIDEAMYATGITPTMSNLEQVMYSGADYMSELASQASGIPENARAALRLRLKDSFVQLPGQVRDYVPSNSDYLKSDMDFWGHPSVLMLRVTATAHHTDNPNFEQSCGPISIDCQGYYSDPQVLGLGPQRVILYHQSVPMPAMRSGEVLTVPICLTPVPDPNWVGGYDYASGLVWTINGVKYDRPANHAWP</sequence>
<reference evidence="2 3" key="1">
    <citation type="journal article" date="2014" name="PLoS ONE">
        <title>The first complete genome sequence of the class fimbriimonadia in the phylum armatimonadetes.</title>
        <authorList>
            <person name="Hu Z.Y."/>
            <person name="Wang Y.Z."/>
            <person name="Im W.T."/>
            <person name="Wang S.Y."/>
            <person name="Zhao G.P."/>
            <person name="Zheng H.J."/>
            <person name="Quan Z.X."/>
        </authorList>
    </citation>
    <scope>NUCLEOTIDE SEQUENCE [LARGE SCALE GENOMIC DNA]</scope>
    <source>
        <strain evidence="2">Gsoil 348</strain>
    </source>
</reference>
<dbReference type="KEGG" id="fgi:OP10G_1479"/>
<protein>
    <submittedName>
        <fullName evidence="2">Uncharacterized protein</fullName>
    </submittedName>
</protein>
<dbReference type="OrthoDB" id="596811at2"/>
<dbReference type="RefSeq" id="WP_025226541.1">
    <property type="nucleotide sequence ID" value="NZ_CP007139.1"/>
</dbReference>
<dbReference type="AlphaFoldDB" id="A0A068NN70"/>
<gene>
    <name evidence="2" type="ORF">OP10G_1479</name>
</gene>
<accession>A0A068NN70</accession>
<name>A0A068NN70_FIMGI</name>
<keyword evidence="3" id="KW-1185">Reference proteome</keyword>
<proteinExistence type="predicted"/>
<keyword evidence="1" id="KW-0732">Signal</keyword>
<feature type="signal peptide" evidence="1">
    <location>
        <begin position="1"/>
        <end position="19"/>
    </location>
</feature>
<dbReference type="HOGENOM" id="CLU_396789_0_0_0"/>
<evidence type="ECO:0000313" key="3">
    <source>
        <dbReference type="Proteomes" id="UP000027982"/>
    </source>
</evidence>
<feature type="chain" id="PRO_5001651853" evidence="1">
    <location>
        <begin position="20"/>
        <end position="694"/>
    </location>
</feature>